<gene>
    <name evidence="2" type="ORF">PCOR1329_LOCUS49931</name>
</gene>
<evidence type="ECO:0000313" key="3">
    <source>
        <dbReference type="Proteomes" id="UP001189429"/>
    </source>
</evidence>
<dbReference type="Proteomes" id="UP001189429">
    <property type="component" value="Unassembled WGS sequence"/>
</dbReference>
<accession>A0ABN9UMM8</accession>
<sequence length="336" mass="36783">MATRKHRPQSTVIKTNGLHARWETLLGKKFPGFKWDGSDYGTPDRSQGGGSDGLVKYMEPLKGLLAEAPTGFPTYKSLRDALLKFDGVYDKKVEPLVKLITTKPSTEPASSVPMLSTAPAAPAMPAFPDFEDESEEVEILESGCTKHQDTKAGNSDDDDDCEVVHVKCMCPECQAPVPPPGIGGQKRGMVETTTLVQGKCSKPTRRLRKKTSLTAVPCSSQQPGKPKHTPMKQKRPKQVGPNIHFRHRADSDIALPIGVVTRSASDKRPGESYIVQNTRAMSYVVGCTSRGHASCMSIIAKLAEMINSKRIQKHSDAKQFVHQYIKGDLEWVEASV</sequence>
<dbReference type="EMBL" id="CAUYUJ010016048">
    <property type="protein sequence ID" value="CAK0861170.1"/>
    <property type="molecule type" value="Genomic_DNA"/>
</dbReference>
<name>A0ABN9UMM8_9DINO</name>
<feature type="region of interest" description="Disordered" evidence="1">
    <location>
        <begin position="198"/>
        <end position="238"/>
    </location>
</feature>
<evidence type="ECO:0000313" key="2">
    <source>
        <dbReference type="EMBL" id="CAK0861170.1"/>
    </source>
</evidence>
<feature type="compositionally biased region" description="Polar residues" evidence="1">
    <location>
        <begin position="212"/>
        <end position="223"/>
    </location>
</feature>
<keyword evidence="3" id="KW-1185">Reference proteome</keyword>
<organism evidence="2 3">
    <name type="scientific">Prorocentrum cordatum</name>
    <dbReference type="NCBI Taxonomy" id="2364126"/>
    <lineage>
        <taxon>Eukaryota</taxon>
        <taxon>Sar</taxon>
        <taxon>Alveolata</taxon>
        <taxon>Dinophyceae</taxon>
        <taxon>Prorocentrales</taxon>
        <taxon>Prorocentraceae</taxon>
        <taxon>Prorocentrum</taxon>
    </lineage>
</organism>
<feature type="compositionally biased region" description="Basic residues" evidence="1">
    <location>
        <begin position="202"/>
        <end position="211"/>
    </location>
</feature>
<protein>
    <submittedName>
        <fullName evidence="2">Uncharacterized protein</fullName>
    </submittedName>
</protein>
<proteinExistence type="predicted"/>
<comment type="caution">
    <text evidence="2">The sequence shown here is derived from an EMBL/GenBank/DDBJ whole genome shotgun (WGS) entry which is preliminary data.</text>
</comment>
<feature type="compositionally biased region" description="Basic residues" evidence="1">
    <location>
        <begin position="225"/>
        <end position="237"/>
    </location>
</feature>
<reference evidence="2" key="1">
    <citation type="submission" date="2023-10" db="EMBL/GenBank/DDBJ databases">
        <authorList>
            <person name="Chen Y."/>
            <person name="Shah S."/>
            <person name="Dougan E. K."/>
            <person name="Thang M."/>
            <person name="Chan C."/>
        </authorList>
    </citation>
    <scope>NUCLEOTIDE SEQUENCE [LARGE SCALE GENOMIC DNA]</scope>
</reference>
<evidence type="ECO:0000256" key="1">
    <source>
        <dbReference type="SAM" id="MobiDB-lite"/>
    </source>
</evidence>